<protein>
    <submittedName>
        <fullName evidence="1">Uncharacterized protein</fullName>
    </submittedName>
</protein>
<gene>
    <name evidence="1" type="ORF">KIPB_015101</name>
</gene>
<dbReference type="EMBL" id="BDIP01008227">
    <property type="protein sequence ID" value="GIQ91724.1"/>
    <property type="molecule type" value="Genomic_DNA"/>
</dbReference>
<evidence type="ECO:0000313" key="1">
    <source>
        <dbReference type="EMBL" id="GIQ91724.1"/>
    </source>
</evidence>
<proteinExistence type="predicted"/>
<organism evidence="1 2">
    <name type="scientific">Kipferlia bialata</name>
    <dbReference type="NCBI Taxonomy" id="797122"/>
    <lineage>
        <taxon>Eukaryota</taxon>
        <taxon>Metamonada</taxon>
        <taxon>Carpediemonas-like organisms</taxon>
        <taxon>Kipferlia</taxon>
    </lineage>
</organism>
<feature type="non-terminal residue" evidence="1">
    <location>
        <position position="1"/>
    </location>
</feature>
<dbReference type="AlphaFoldDB" id="A0A9K3GQ05"/>
<keyword evidence="2" id="KW-1185">Reference proteome</keyword>
<feature type="non-terminal residue" evidence="1">
    <location>
        <position position="80"/>
    </location>
</feature>
<name>A0A9K3GQ05_9EUKA</name>
<dbReference type="OrthoDB" id="10255543at2759"/>
<evidence type="ECO:0000313" key="2">
    <source>
        <dbReference type="Proteomes" id="UP000265618"/>
    </source>
</evidence>
<dbReference type="Proteomes" id="UP000265618">
    <property type="component" value="Unassembled WGS sequence"/>
</dbReference>
<sequence>ASGHGTFSATGISGIIIGTVTLDEECGVLTVIIGDLNFDYGDITISLEGGEVFADIMNAAIKLLESMFTDTYFPLSSSLS</sequence>
<comment type="caution">
    <text evidence="1">The sequence shown here is derived from an EMBL/GenBank/DDBJ whole genome shotgun (WGS) entry which is preliminary data.</text>
</comment>
<accession>A0A9K3GQ05</accession>
<reference evidence="1 2" key="1">
    <citation type="journal article" date="2018" name="PLoS ONE">
        <title>The draft genome of Kipferlia bialata reveals reductive genome evolution in fornicate parasites.</title>
        <authorList>
            <person name="Tanifuji G."/>
            <person name="Takabayashi S."/>
            <person name="Kume K."/>
            <person name="Takagi M."/>
            <person name="Nakayama T."/>
            <person name="Kamikawa R."/>
            <person name="Inagaki Y."/>
            <person name="Hashimoto T."/>
        </authorList>
    </citation>
    <scope>NUCLEOTIDE SEQUENCE [LARGE SCALE GENOMIC DNA]</scope>
    <source>
        <strain evidence="1">NY0173</strain>
    </source>
</reference>